<organism evidence="3 4">
    <name type="scientific">Plantactinospora soyae</name>
    <dbReference type="NCBI Taxonomy" id="1544732"/>
    <lineage>
        <taxon>Bacteria</taxon>
        <taxon>Bacillati</taxon>
        <taxon>Actinomycetota</taxon>
        <taxon>Actinomycetes</taxon>
        <taxon>Micromonosporales</taxon>
        <taxon>Micromonosporaceae</taxon>
        <taxon>Plantactinospora</taxon>
    </lineage>
</organism>
<dbReference type="InterPro" id="IPR004176">
    <property type="entry name" value="Clp_R_N"/>
</dbReference>
<feature type="domain" description="Clp R" evidence="2">
    <location>
        <begin position="3"/>
        <end position="193"/>
    </location>
</feature>
<dbReference type="Pfam" id="PF02861">
    <property type="entry name" value="Clp_N"/>
    <property type="match status" value="2"/>
</dbReference>
<evidence type="ECO:0000313" key="4">
    <source>
        <dbReference type="Proteomes" id="UP000649753"/>
    </source>
</evidence>
<dbReference type="GO" id="GO:0008233">
    <property type="term" value="F:peptidase activity"/>
    <property type="evidence" value="ECO:0007669"/>
    <property type="project" value="UniProtKB-KW"/>
</dbReference>
<keyword evidence="3" id="KW-0547">Nucleotide-binding</keyword>
<dbReference type="EMBL" id="JADBEB010000001">
    <property type="protein sequence ID" value="MBE1488587.1"/>
    <property type="molecule type" value="Genomic_DNA"/>
</dbReference>
<dbReference type="PANTHER" id="PTHR47016">
    <property type="entry name" value="ATP-DEPENDENT CLP PROTEASE ATP-BINDING SUBUNIT CLPT1, CHLOROPLASTIC"/>
    <property type="match status" value="1"/>
</dbReference>
<dbReference type="GO" id="GO:0006508">
    <property type="term" value="P:proteolysis"/>
    <property type="evidence" value="ECO:0007669"/>
    <property type="project" value="UniProtKB-KW"/>
</dbReference>
<dbReference type="InterPro" id="IPR044217">
    <property type="entry name" value="CLPT1/2"/>
</dbReference>
<dbReference type="GO" id="GO:0005524">
    <property type="term" value="F:ATP binding"/>
    <property type="evidence" value="ECO:0007669"/>
    <property type="project" value="UniProtKB-KW"/>
</dbReference>
<reference evidence="3" key="1">
    <citation type="submission" date="2020-10" db="EMBL/GenBank/DDBJ databases">
        <title>Sequencing the genomes of 1000 actinobacteria strains.</title>
        <authorList>
            <person name="Klenk H.-P."/>
        </authorList>
    </citation>
    <scope>NUCLEOTIDE SEQUENCE</scope>
    <source>
        <strain evidence="3">DSM 46832</strain>
    </source>
</reference>
<proteinExistence type="predicted"/>
<comment type="caution">
    <text evidence="3">The sequence shown here is derived from an EMBL/GenBank/DDBJ whole genome shotgun (WGS) entry which is preliminary data.</text>
</comment>
<evidence type="ECO:0000256" key="1">
    <source>
        <dbReference type="PROSITE-ProRule" id="PRU01251"/>
    </source>
</evidence>
<dbReference type="AlphaFoldDB" id="A0A927M5V8"/>
<gene>
    <name evidence="3" type="ORF">H4W31_004225</name>
</gene>
<dbReference type="InterPro" id="IPR036628">
    <property type="entry name" value="Clp_N_dom_sf"/>
</dbReference>
<keyword evidence="3" id="KW-0645">Protease</keyword>
<dbReference type="Gene3D" id="1.10.1780.10">
    <property type="entry name" value="Clp, N-terminal domain"/>
    <property type="match status" value="2"/>
</dbReference>
<sequence>MMFERFTVQARDVVRGAVVQRDRWGHRSVGTEHLLLALLDEEKSSVAVLLRQAGVDPDRVIAEIDRKVGRDTEELGDRDAEALRSIGIDLEAVRSKVEESFGVGALEPPPPRRNRRGLFGGWEFSSPFSPRARKVLELALREAVHLRHRQIGAEHILLGLIREGNGLAALVLTEAGLDLAELRRRTISSLDQAA</sequence>
<dbReference type="Proteomes" id="UP000649753">
    <property type="component" value="Unassembled WGS sequence"/>
</dbReference>
<dbReference type="PANTHER" id="PTHR47016:SF5">
    <property type="entry name" value="CLP DOMAIN SUPERFAMILY PROTEIN"/>
    <property type="match status" value="1"/>
</dbReference>
<dbReference type="RefSeq" id="WP_225945618.1">
    <property type="nucleotide sequence ID" value="NZ_JADBEB010000001.1"/>
</dbReference>
<name>A0A927M5V8_9ACTN</name>
<dbReference type="PROSITE" id="PS51903">
    <property type="entry name" value="CLP_R"/>
    <property type="match status" value="1"/>
</dbReference>
<keyword evidence="3" id="KW-0067">ATP-binding</keyword>
<protein>
    <submittedName>
        <fullName evidence="3">ATP-dependent Clp protease ATP-binding subunit ClpA</fullName>
    </submittedName>
</protein>
<evidence type="ECO:0000313" key="3">
    <source>
        <dbReference type="EMBL" id="MBE1488587.1"/>
    </source>
</evidence>
<accession>A0A927M5V8</accession>
<keyword evidence="1" id="KW-0677">Repeat</keyword>
<keyword evidence="4" id="KW-1185">Reference proteome</keyword>
<dbReference type="SUPFAM" id="SSF81923">
    <property type="entry name" value="Double Clp-N motif"/>
    <property type="match status" value="2"/>
</dbReference>
<evidence type="ECO:0000259" key="2">
    <source>
        <dbReference type="PROSITE" id="PS51903"/>
    </source>
</evidence>
<keyword evidence="3" id="KW-0378">Hydrolase</keyword>